<dbReference type="EMBL" id="LAZR01048482">
    <property type="protein sequence ID" value="KKK91827.1"/>
    <property type="molecule type" value="Genomic_DNA"/>
</dbReference>
<evidence type="ECO:0008006" key="2">
    <source>
        <dbReference type="Google" id="ProtNLM"/>
    </source>
</evidence>
<protein>
    <recommendedName>
        <fullName evidence="2">Bacteriophage tail tape measure N-terminal domain-containing protein</fullName>
    </recommendedName>
</protein>
<reference evidence="1" key="1">
    <citation type="journal article" date="2015" name="Nature">
        <title>Complex archaea that bridge the gap between prokaryotes and eukaryotes.</title>
        <authorList>
            <person name="Spang A."/>
            <person name="Saw J.H."/>
            <person name="Jorgensen S.L."/>
            <person name="Zaremba-Niedzwiedzka K."/>
            <person name="Martijn J."/>
            <person name="Lind A.E."/>
            <person name="van Eijk R."/>
            <person name="Schleper C."/>
            <person name="Guy L."/>
            <person name="Ettema T.J."/>
        </authorList>
    </citation>
    <scope>NUCLEOTIDE SEQUENCE</scope>
</reference>
<sequence>NGTETQEEIMAKKVTVKIKGEETVSKAAKSAKAGITGLNKEVKNMQTGLRNSTLAIGAAIAAISGIALAVNRLIGAYEEQEEAEARFTAALQATGSQLQVSSQEMFAFAGELQKVTKFGDEVTISAAATLQSLANLSQEGLKQIIPLVQDFAVGMKIDLNTAMNLVGKTLGSTTNALSRYGVVLDATLPQSEKLAELTDVLEGKFGGMAKAVADTATGAMVQLKNAFSDLQESGGRLVAEALEPVTRWLTQIVLEAASARQRMLELKQLMSEAGWSEATSTYEGTVQALKDLAEEAAIVRVEMGLVDVRVRFIEEAKLAKILEMMESLRRKLRELAIARGLDEEAATAAVAAALKAADATARLAAREGQYRAALEAMAKIIEGTKTEYEKLAETLEFLQSFTWAEDQTWQLGLQANAIKITIRKMIVLMNLRR</sequence>
<gene>
    <name evidence="1" type="ORF">LCGC14_2709040</name>
</gene>
<name>A0A0F8ZDF4_9ZZZZ</name>
<feature type="non-terminal residue" evidence="1">
    <location>
        <position position="1"/>
    </location>
</feature>
<dbReference type="AlphaFoldDB" id="A0A0F8ZDF4"/>
<feature type="non-terminal residue" evidence="1">
    <location>
        <position position="433"/>
    </location>
</feature>
<evidence type="ECO:0000313" key="1">
    <source>
        <dbReference type="EMBL" id="KKK91827.1"/>
    </source>
</evidence>
<proteinExistence type="predicted"/>
<accession>A0A0F8ZDF4</accession>
<comment type="caution">
    <text evidence="1">The sequence shown here is derived from an EMBL/GenBank/DDBJ whole genome shotgun (WGS) entry which is preliminary data.</text>
</comment>
<organism evidence="1">
    <name type="scientific">marine sediment metagenome</name>
    <dbReference type="NCBI Taxonomy" id="412755"/>
    <lineage>
        <taxon>unclassified sequences</taxon>
        <taxon>metagenomes</taxon>
        <taxon>ecological metagenomes</taxon>
    </lineage>
</organism>